<organism evidence="2 3">
    <name type="scientific">Lingula anatina</name>
    <name type="common">Brachiopod</name>
    <name type="synonym">Lingula unguis</name>
    <dbReference type="NCBI Taxonomy" id="7574"/>
    <lineage>
        <taxon>Eukaryota</taxon>
        <taxon>Metazoa</taxon>
        <taxon>Spiralia</taxon>
        <taxon>Lophotrochozoa</taxon>
        <taxon>Brachiopoda</taxon>
        <taxon>Linguliformea</taxon>
        <taxon>Lingulata</taxon>
        <taxon>Lingulida</taxon>
        <taxon>Linguloidea</taxon>
        <taxon>Lingulidae</taxon>
        <taxon>Lingula</taxon>
    </lineage>
</organism>
<dbReference type="GO" id="GO:0031902">
    <property type="term" value="C:late endosome membrane"/>
    <property type="evidence" value="ECO:0007669"/>
    <property type="project" value="TreeGrafter"/>
</dbReference>
<name>A0A1S3JR92_LINAN</name>
<dbReference type="AlphaFoldDB" id="A0A1S3JR92"/>
<dbReference type="InterPro" id="IPR053202">
    <property type="entry name" value="EGF_Rcpt_Signaling_Reg"/>
</dbReference>
<dbReference type="KEGG" id="lak:106175455"/>
<dbReference type="OrthoDB" id="6381097at2759"/>
<protein>
    <submittedName>
        <fullName evidence="3">Uncharacterized protein LOC106175455</fullName>
    </submittedName>
</protein>
<dbReference type="PANTHER" id="PTHR34009">
    <property type="entry name" value="PROTEIN STAR"/>
    <property type="match status" value="1"/>
</dbReference>
<proteinExistence type="predicted"/>
<evidence type="ECO:0000259" key="1">
    <source>
        <dbReference type="Pfam" id="PF05050"/>
    </source>
</evidence>
<feature type="domain" description="Methyltransferase FkbM" evidence="1">
    <location>
        <begin position="125"/>
        <end position="263"/>
    </location>
</feature>
<reference evidence="3" key="1">
    <citation type="submission" date="2025-08" db="UniProtKB">
        <authorList>
            <consortium name="RefSeq"/>
        </authorList>
    </citation>
    <scope>IDENTIFICATION</scope>
    <source>
        <tissue evidence="3">Gonads</tissue>
    </source>
</reference>
<dbReference type="GO" id="GO:0016197">
    <property type="term" value="P:endosomal transport"/>
    <property type="evidence" value="ECO:0007669"/>
    <property type="project" value="TreeGrafter"/>
</dbReference>
<dbReference type="InterPro" id="IPR029063">
    <property type="entry name" value="SAM-dependent_MTases_sf"/>
</dbReference>
<dbReference type="Gene3D" id="3.40.50.150">
    <property type="entry name" value="Vaccinia Virus protein VP39"/>
    <property type="match status" value="1"/>
</dbReference>
<dbReference type="RefSeq" id="XP_013412928.1">
    <property type="nucleotide sequence ID" value="XM_013557474.1"/>
</dbReference>
<dbReference type="GeneID" id="106175455"/>
<dbReference type="InParanoid" id="A0A1S3JR92"/>
<keyword evidence="2" id="KW-1185">Reference proteome</keyword>
<dbReference type="GO" id="GO:0005794">
    <property type="term" value="C:Golgi apparatus"/>
    <property type="evidence" value="ECO:0007669"/>
    <property type="project" value="TreeGrafter"/>
</dbReference>
<gene>
    <name evidence="3" type="primary">LOC106175455</name>
</gene>
<dbReference type="PANTHER" id="PTHR34009:SF2">
    <property type="entry name" value="PROTEIN STAR"/>
    <property type="match status" value="1"/>
</dbReference>
<dbReference type="Proteomes" id="UP000085678">
    <property type="component" value="Unplaced"/>
</dbReference>
<dbReference type="Pfam" id="PF05050">
    <property type="entry name" value="Methyltransf_21"/>
    <property type="match status" value="1"/>
</dbReference>
<dbReference type="GO" id="GO:0006888">
    <property type="term" value="P:endoplasmic reticulum to Golgi vesicle-mediated transport"/>
    <property type="evidence" value="ECO:0007669"/>
    <property type="project" value="TreeGrafter"/>
</dbReference>
<evidence type="ECO:0000313" key="3">
    <source>
        <dbReference type="RefSeq" id="XP_013412928.1"/>
    </source>
</evidence>
<evidence type="ECO:0000313" key="2">
    <source>
        <dbReference type="Proteomes" id="UP000085678"/>
    </source>
</evidence>
<dbReference type="InterPro" id="IPR006342">
    <property type="entry name" value="FkbM_mtfrase"/>
</dbReference>
<accession>A0A1S3JR92</accession>
<dbReference type="GO" id="GO:0005886">
    <property type="term" value="C:plasma membrane"/>
    <property type="evidence" value="ECO:0007669"/>
    <property type="project" value="TreeGrafter"/>
</dbReference>
<sequence>MATNKRRTVVLVVIFLVLCISWLIFRHVWEIEPNLFSKHSSNFKKELQHKCNIITEFIKRLGTGNIDSLNEDLLEHLRGKWILPPSKLPYNLSNPKATYWDQIGQSKLVDKILKQRRKGFFVESGAFDGEGHSNTLFFEISRDWEGLLVEPNPWSFQMLLNKNRKTYVANTCLATGRSPAMVDFTFAREIGGIPKKGHAIPKGEQHVIEGKSRIQCFPIHSLLAAIGRNHVDYFSLDVEGAELDVLKSFPWEHVTVDVWTIEYAVHSAVYGPDSTKRGNAIREIFKNTGLYREGIILEPLDIVFVRKDVPQ</sequence>
<dbReference type="SUPFAM" id="SSF53335">
    <property type="entry name" value="S-adenosyl-L-methionine-dependent methyltransferases"/>
    <property type="match status" value="1"/>
</dbReference>
<dbReference type="GO" id="GO:0005789">
    <property type="term" value="C:endoplasmic reticulum membrane"/>
    <property type="evidence" value="ECO:0007669"/>
    <property type="project" value="TreeGrafter"/>
</dbReference>